<reference evidence="2 3" key="1">
    <citation type="submission" date="2018-03" db="EMBL/GenBank/DDBJ databases">
        <title>Draft genome sequence of Rohu Carp (Labeo rohita).</title>
        <authorList>
            <person name="Das P."/>
            <person name="Kushwaha B."/>
            <person name="Joshi C.G."/>
            <person name="Kumar D."/>
            <person name="Nagpure N.S."/>
            <person name="Sahoo L."/>
            <person name="Das S.P."/>
            <person name="Bit A."/>
            <person name="Patnaik S."/>
            <person name="Meher P.K."/>
            <person name="Jayasankar P."/>
            <person name="Koringa P.G."/>
            <person name="Patel N.V."/>
            <person name="Hinsu A.T."/>
            <person name="Kumar R."/>
            <person name="Pandey M."/>
            <person name="Agarwal S."/>
            <person name="Srivastava S."/>
            <person name="Singh M."/>
            <person name="Iquebal M.A."/>
            <person name="Jaiswal S."/>
            <person name="Angadi U.B."/>
            <person name="Kumar N."/>
            <person name="Raza M."/>
            <person name="Shah T.M."/>
            <person name="Rai A."/>
            <person name="Jena J.K."/>
        </authorList>
    </citation>
    <scope>NUCLEOTIDE SEQUENCE [LARGE SCALE GENOMIC DNA]</scope>
    <source>
        <strain evidence="2">DASCIFA01</strain>
        <tissue evidence="2">Testis</tissue>
    </source>
</reference>
<feature type="region of interest" description="Disordered" evidence="1">
    <location>
        <begin position="1"/>
        <end position="72"/>
    </location>
</feature>
<dbReference type="AlphaFoldDB" id="A0A498NSB6"/>
<evidence type="ECO:0000256" key="1">
    <source>
        <dbReference type="SAM" id="MobiDB-lite"/>
    </source>
</evidence>
<evidence type="ECO:0000313" key="3">
    <source>
        <dbReference type="Proteomes" id="UP000290572"/>
    </source>
</evidence>
<accession>A0A498NSB6</accession>
<proteinExistence type="predicted"/>
<name>A0A498NSB6_LABRO</name>
<sequence length="72" mass="8201">MQTHAAAKAKLSRAEDSSDLQTDTEVPMKRKRLWTEEECNDQDCEPERHQNGSQELETGQKRAIRSQQSSGL</sequence>
<evidence type="ECO:0000313" key="2">
    <source>
        <dbReference type="EMBL" id="RXN34990.1"/>
    </source>
</evidence>
<organism evidence="2 3">
    <name type="scientific">Labeo rohita</name>
    <name type="common">Indian major carp</name>
    <name type="synonym">Cyprinus rohita</name>
    <dbReference type="NCBI Taxonomy" id="84645"/>
    <lineage>
        <taxon>Eukaryota</taxon>
        <taxon>Metazoa</taxon>
        <taxon>Chordata</taxon>
        <taxon>Craniata</taxon>
        <taxon>Vertebrata</taxon>
        <taxon>Euteleostomi</taxon>
        <taxon>Actinopterygii</taxon>
        <taxon>Neopterygii</taxon>
        <taxon>Teleostei</taxon>
        <taxon>Ostariophysi</taxon>
        <taxon>Cypriniformes</taxon>
        <taxon>Cyprinidae</taxon>
        <taxon>Labeoninae</taxon>
        <taxon>Labeonini</taxon>
        <taxon>Labeo</taxon>
    </lineage>
</organism>
<keyword evidence="3" id="KW-1185">Reference proteome</keyword>
<gene>
    <name evidence="2" type="ORF">ROHU_003926</name>
</gene>
<dbReference type="EMBL" id="QBIY01011158">
    <property type="protein sequence ID" value="RXN34990.1"/>
    <property type="molecule type" value="Genomic_DNA"/>
</dbReference>
<comment type="caution">
    <text evidence="2">The sequence shown here is derived from an EMBL/GenBank/DDBJ whole genome shotgun (WGS) entry which is preliminary data.</text>
</comment>
<protein>
    <submittedName>
        <fullName evidence="2">Uncharacterized protein</fullName>
    </submittedName>
</protein>
<dbReference type="Proteomes" id="UP000290572">
    <property type="component" value="Unassembled WGS sequence"/>
</dbReference>